<feature type="transmembrane region" description="Helical" evidence="10">
    <location>
        <begin position="282"/>
        <end position="300"/>
    </location>
</feature>
<feature type="transmembrane region" description="Helical" evidence="10">
    <location>
        <begin position="639"/>
        <end position="660"/>
    </location>
</feature>
<feature type="transmembrane region" description="Helical" evidence="10">
    <location>
        <begin position="320"/>
        <end position="347"/>
    </location>
</feature>
<feature type="transmembrane region" description="Helical" evidence="10">
    <location>
        <begin position="435"/>
        <end position="455"/>
    </location>
</feature>
<feature type="transmembrane region" description="Helical" evidence="10">
    <location>
        <begin position="978"/>
        <end position="998"/>
    </location>
</feature>
<keyword evidence="13" id="KW-1185">Reference proteome</keyword>
<keyword evidence="4 10" id="KW-1133">Transmembrane helix</keyword>
<feature type="transmembrane region" description="Helical" evidence="10">
    <location>
        <begin position="150"/>
        <end position="171"/>
    </location>
</feature>
<dbReference type="InterPro" id="IPR000276">
    <property type="entry name" value="GPCR_Rhodpsn"/>
</dbReference>
<dbReference type="PRINTS" id="PR00237">
    <property type="entry name" value="GPCRRHODOPSN"/>
</dbReference>
<dbReference type="SUPFAM" id="SSF81321">
    <property type="entry name" value="Family A G protein-coupled receptor-like"/>
    <property type="match status" value="5"/>
</dbReference>
<feature type="transmembrane region" description="Helical" evidence="10">
    <location>
        <begin position="609"/>
        <end position="627"/>
    </location>
</feature>
<feature type="transmembrane region" description="Helical" evidence="10">
    <location>
        <begin position="1145"/>
        <end position="1166"/>
    </location>
</feature>
<dbReference type="PANTHER" id="PTHR24246">
    <property type="entry name" value="OLFACTORY RECEPTOR AND ADENOSINE RECEPTOR"/>
    <property type="match status" value="1"/>
</dbReference>
<evidence type="ECO:0000259" key="11">
    <source>
        <dbReference type="PROSITE" id="PS50262"/>
    </source>
</evidence>
<feature type="transmembrane region" description="Helical" evidence="10">
    <location>
        <begin position="1111"/>
        <end position="1133"/>
    </location>
</feature>
<dbReference type="Pfam" id="PF00001">
    <property type="entry name" value="7tm_1"/>
    <property type="match status" value="5"/>
</dbReference>
<evidence type="ECO:0000256" key="7">
    <source>
        <dbReference type="ARBA" id="ARBA00023170"/>
    </source>
</evidence>
<feature type="domain" description="G-protein coupled receptors family 1 profile" evidence="11">
    <location>
        <begin position="796"/>
        <end position="1027"/>
    </location>
</feature>
<feature type="domain" description="G-protein coupled receptors family 1 profile" evidence="11">
    <location>
        <begin position="338"/>
        <end position="572"/>
    </location>
</feature>
<organism evidence="12 13">
    <name type="scientific">Porites lobata</name>
    <dbReference type="NCBI Taxonomy" id="104759"/>
    <lineage>
        <taxon>Eukaryota</taxon>
        <taxon>Metazoa</taxon>
        <taxon>Cnidaria</taxon>
        <taxon>Anthozoa</taxon>
        <taxon>Hexacorallia</taxon>
        <taxon>Scleractinia</taxon>
        <taxon>Fungiina</taxon>
        <taxon>Poritidae</taxon>
        <taxon>Porites</taxon>
    </lineage>
</organism>
<dbReference type="InterPro" id="IPR017452">
    <property type="entry name" value="GPCR_Rhodpsn_7TM"/>
</dbReference>
<keyword evidence="2" id="KW-1003">Cell membrane</keyword>
<proteinExistence type="predicted"/>
<evidence type="ECO:0000313" key="13">
    <source>
        <dbReference type="Proteomes" id="UP001159405"/>
    </source>
</evidence>
<keyword evidence="6 10" id="KW-0472">Membrane</keyword>
<keyword evidence="8" id="KW-0325">Glycoprotein</keyword>
<evidence type="ECO:0000256" key="4">
    <source>
        <dbReference type="ARBA" id="ARBA00022989"/>
    </source>
</evidence>
<feature type="transmembrane region" description="Helical" evidence="10">
    <location>
        <begin position="207"/>
        <end position="232"/>
    </location>
</feature>
<feature type="transmembrane region" description="Helical" evidence="10">
    <location>
        <begin position="1187"/>
        <end position="1208"/>
    </location>
</feature>
<feature type="transmembrane region" description="Helical" evidence="10">
    <location>
        <begin position="359"/>
        <end position="380"/>
    </location>
</feature>
<feature type="transmembrane region" description="Helical" evidence="10">
    <location>
        <begin position="893"/>
        <end position="913"/>
    </location>
</feature>
<feature type="transmembrane region" description="Helical" evidence="10">
    <location>
        <begin position="1308"/>
        <end position="1328"/>
    </location>
</feature>
<evidence type="ECO:0000256" key="3">
    <source>
        <dbReference type="ARBA" id="ARBA00022692"/>
    </source>
</evidence>
<dbReference type="PROSITE" id="PS50262">
    <property type="entry name" value="G_PROTEIN_RECEP_F1_2"/>
    <property type="match status" value="4"/>
</dbReference>
<keyword evidence="5" id="KW-0297">G-protein coupled receptor</keyword>
<dbReference type="PANTHER" id="PTHR24246:SF27">
    <property type="entry name" value="ADENOSINE RECEPTOR, ISOFORM A"/>
    <property type="match status" value="1"/>
</dbReference>
<evidence type="ECO:0000256" key="5">
    <source>
        <dbReference type="ARBA" id="ARBA00023040"/>
    </source>
</evidence>
<evidence type="ECO:0000256" key="2">
    <source>
        <dbReference type="ARBA" id="ARBA00022475"/>
    </source>
</evidence>
<dbReference type="EMBL" id="CALNXK010000033">
    <property type="protein sequence ID" value="CAH3119254.1"/>
    <property type="molecule type" value="Genomic_DNA"/>
</dbReference>
<keyword evidence="7" id="KW-0675">Receptor</keyword>
<feature type="transmembrane region" description="Helical" evidence="10">
    <location>
        <begin position="851"/>
        <end position="872"/>
    </location>
</feature>
<evidence type="ECO:0000313" key="12">
    <source>
        <dbReference type="EMBL" id="CAH3119254.1"/>
    </source>
</evidence>
<feature type="transmembrane region" description="Helical" evidence="10">
    <location>
        <begin position="518"/>
        <end position="543"/>
    </location>
</feature>
<dbReference type="SMART" id="SM01381">
    <property type="entry name" value="7TM_GPCR_Srsx"/>
    <property type="match status" value="1"/>
</dbReference>
<keyword evidence="3 10" id="KW-0812">Transmembrane</keyword>
<feature type="transmembrane region" description="Helical" evidence="10">
    <location>
        <begin position="48"/>
        <end position="69"/>
    </location>
</feature>
<keyword evidence="9" id="KW-0807">Transducer</keyword>
<feature type="transmembrane region" description="Helical" evidence="10">
    <location>
        <begin position="1214"/>
        <end position="1238"/>
    </location>
</feature>
<feature type="transmembrane region" description="Helical" evidence="10">
    <location>
        <begin position="777"/>
        <end position="805"/>
    </location>
</feature>
<accession>A0ABN8NUT0</accession>
<feature type="transmembrane region" description="Helical" evidence="10">
    <location>
        <begin position="1269"/>
        <end position="1288"/>
    </location>
</feature>
<feature type="transmembrane region" description="Helical" evidence="10">
    <location>
        <begin position="1072"/>
        <end position="1099"/>
    </location>
</feature>
<feature type="transmembrane region" description="Helical" evidence="10">
    <location>
        <begin position="702"/>
        <end position="723"/>
    </location>
</feature>
<evidence type="ECO:0000256" key="8">
    <source>
        <dbReference type="ARBA" id="ARBA00023180"/>
    </source>
</evidence>
<feature type="transmembrane region" description="Helical" evidence="10">
    <location>
        <begin position="555"/>
        <end position="574"/>
    </location>
</feature>
<name>A0ABN8NUT0_9CNID</name>
<evidence type="ECO:0000256" key="1">
    <source>
        <dbReference type="ARBA" id="ARBA00004651"/>
    </source>
</evidence>
<protein>
    <recommendedName>
        <fullName evidence="11">G-protein coupled receptors family 1 profile domain-containing protein</fullName>
    </recommendedName>
</protein>
<evidence type="ECO:0000256" key="6">
    <source>
        <dbReference type="ARBA" id="ARBA00023136"/>
    </source>
</evidence>
<gene>
    <name evidence="12" type="ORF">PLOB_00027264</name>
</gene>
<feature type="transmembrane region" description="Helical" evidence="10">
    <location>
        <begin position="386"/>
        <end position="414"/>
    </location>
</feature>
<evidence type="ECO:0000256" key="10">
    <source>
        <dbReference type="SAM" id="Phobius"/>
    </source>
</evidence>
<feature type="transmembrane region" description="Helical" evidence="10">
    <location>
        <begin position="12"/>
        <end position="36"/>
    </location>
</feature>
<feature type="transmembrane region" description="Helical" evidence="10">
    <location>
        <begin position="124"/>
        <end position="144"/>
    </location>
</feature>
<feature type="transmembrane region" description="Helical" evidence="10">
    <location>
        <begin position="461"/>
        <end position="482"/>
    </location>
</feature>
<feature type="transmembrane region" description="Helical" evidence="10">
    <location>
        <begin position="919"/>
        <end position="944"/>
    </location>
</feature>
<feature type="transmembrane region" description="Helical" evidence="10">
    <location>
        <begin position="244"/>
        <end position="262"/>
    </location>
</feature>
<feature type="transmembrane region" description="Helical" evidence="10">
    <location>
        <begin position="81"/>
        <end position="103"/>
    </location>
</feature>
<reference evidence="12 13" key="1">
    <citation type="submission" date="2022-05" db="EMBL/GenBank/DDBJ databases">
        <authorList>
            <consortium name="Genoscope - CEA"/>
            <person name="William W."/>
        </authorList>
    </citation>
    <scope>NUCLEOTIDE SEQUENCE [LARGE SCALE GENOMIC DNA]</scope>
</reference>
<dbReference type="CDD" id="cd00637">
    <property type="entry name" value="7tm_classA_rhodopsin-like"/>
    <property type="match status" value="4"/>
</dbReference>
<feature type="domain" description="G-protein coupled receptors family 1 profile" evidence="11">
    <location>
        <begin position="28"/>
        <end position="262"/>
    </location>
</feature>
<dbReference type="Gene3D" id="1.20.1070.10">
    <property type="entry name" value="Rhodopsin 7-helix transmembrane proteins"/>
    <property type="match status" value="5"/>
</dbReference>
<sequence length="1353" mass="153076">MENFSRPEPIIIINCVLNTLMVPVAIIGNALILIALKRTPSIHSPSMLILGGLAVSDLVVGIFVQPFYVAKELTENQLSSVVWDTAAYPVCGVSLLVITASSVDRYLALHYHLRYSILVTNSRVIFTTVVIWLFNYLSSLFYFWSQLIYHLILAVNIGTCLIISTFCYVKIYQIVRRHHRQIRAQQRAVESSYTNNMSRMMDLKKSAINHFLIYTCMVICYMPLYILLTLHATHQSYKLWKNEWNFATTLVLMNSSINPFLYCWRIGELRRAVVTTAKEMSAARLIFSTSVIAIILELISSLNMNESTLRDNSETSTSTIIIINCFINVPLMLAAILGNSLVLVSIFASQSLRSRPSMILLCSLAFSDLAVGLIGQPIFVSRELTLNLYIVNMSGVISIGLCAISLATMTLISVDRVLALQYHMSYKILVTTSRVIFTITFVWHFHVVVSCIWFFNVAALLYIANALIGTYSFVTVICYIYIYRIVRRHQSQVLMQQRAVQSFNTRANAHNMVSEKHIAFNTFVFFICTCFCYIPWFICRFSIGGKIFPKNSACIFTVTFIYVNSTINPLLYCWRLRELRAAVKNILAKIFYRVLALQFHMSYSTVVTSPRVIVTMILSWLFHFLFSCSTRFFNWKVQFCLSCVLVGIYSIVAAIAYIYIYRIVRRHQLQIHIQQQAVQGSNMTDANTRFMVTGKRTTVNTFIFYISTLVFANSALNPLLFCWRLHELRTAVKNLLMKATSSIARTCTLESISSLEMNASTFNDSNNYSGTSSSNSSIVIVDCVINVPLLLAAIFGNSLVLTVIVTSPSLRSQPSMILLSGLAVSDLTVGLIIQPIYIARQLSTNDFILNLSRMMATALCSVSLSTMALISVDRVLALQFHLSYKTVVTSTRVMRTISLNCLLHFLLSSVLFFDKKLSSFVSCALIGMYSAVTTVCYIHIYRIVRRHQLQIRKGRQAVNMETNTHNIVSAKRAALNTFIFYICTCLCYLPWFVCRLFTEGNLPASYSLCILTTTLIFANSALNPLLYCWRLHELRAETATNVHSTIRYWQSYHHNSTHASTNRQDFPYYSTIVVANCLINIPLMLAAIIGNSFVLAAILTSPSLRSRASMILLAGLAVSDLAVGLITQPFYIAQELSLNGLIAKLSYTMSSSLIGISLATMALISIDRVLALQCHMSYYAVVTTPRVIFILVFIWILHFFVSCIRLQLNTILKHAAYVLLGAYNAASIICYINIYRVVRRHQLQIRIQQQAAQGSNTEINIRNIATIKYAALNTFVFYICACFCYFPRVMYFLSRRDNSDANDSNTPWIFTATLIFANSAINPLLYCWRLRELRIAVKSTLAKISCSEQRENN</sequence>
<comment type="subcellular location">
    <subcellularLocation>
        <location evidence="1">Cell membrane</location>
        <topology evidence="1">Multi-pass membrane protein</topology>
    </subcellularLocation>
</comment>
<evidence type="ECO:0000256" key="9">
    <source>
        <dbReference type="ARBA" id="ARBA00023224"/>
    </source>
</evidence>
<feature type="transmembrane region" description="Helical" evidence="10">
    <location>
        <begin position="817"/>
        <end position="839"/>
    </location>
</feature>
<dbReference type="Proteomes" id="UP001159405">
    <property type="component" value="Unassembled WGS sequence"/>
</dbReference>
<comment type="caution">
    <text evidence="12">The sequence shown here is derived from an EMBL/GenBank/DDBJ whole genome shotgun (WGS) entry which is preliminary data.</text>
</comment>
<feature type="domain" description="G-protein coupled receptors family 1 profile" evidence="11">
    <location>
        <begin position="1090"/>
        <end position="1326"/>
    </location>
</feature>